<evidence type="ECO:0000256" key="5">
    <source>
        <dbReference type="ARBA" id="ARBA00022840"/>
    </source>
</evidence>
<keyword evidence="12" id="KW-1185">Reference proteome</keyword>
<proteinExistence type="predicted"/>
<dbReference type="PROSITE" id="PS50929">
    <property type="entry name" value="ABC_TM1F"/>
    <property type="match status" value="1"/>
</dbReference>
<evidence type="ECO:0000256" key="3">
    <source>
        <dbReference type="ARBA" id="ARBA00022692"/>
    </source>
</evidence>
<gene>
    <name evidence="11" type="ORF">ACFQ1Z_11940</name>
</gene>
<feature type="transmembrane region" description="Helical" evidence="8">
    <location>
        <begin position="460"/>
        <end position="483"/>
    </location>
</feature>
<keyword evidence="2" id="KW-1003">Cell membrane</keyword>
<keyword evidence="3 8" id="KW-0812">Transmembrane</keyword>
<dbReference type="Gene3D" id="1.20.1560.10">
    <property type="entry name" value="ABC transporter type 1, transmembrane domain"/>
    <property type="match status" value="1"/>
</dbReference>
<feature type="transmembrane region" description="Helical" evidence="8">
    <location>
        <begin position="259"/>
        <end position="279"/>
    </location>
</feature>
<keyword evidence="6 8" id="KW-1133">Transmembrane helix</keyword>
<dbReference type="InterPro" id="IPR039421">
    <property type="entry name" value="Type_1_exporter"/>
</dbReference>
<evidence type="ECO:0000256" key="8">
    <source>
        <dbReference type="SAM" id="Phobius"/>
    </source>
</evidence>
<dbReference type="InterPro" id="IPR003593">
    <property type="entry name" value="AAA+_ATPase"/>
</dbReference>
<name>A0ABW3F9E3_9PROT</name>
<feature type="domain" description="ABC transmembrane type-1" evidence="10">
    <location>
        <begin position="228"/>
        <end position="507"/>
    </location>
</feature>
<sequence length="788" mass="84584">MMWWNNKQGKQAHGLTMADFEWLAHRLAVTSPNARKLSKREMHAIYEECLGQVKTASVAVDAHERAEPSAVLHELIKPDALSPHAVNPDLGSPDAVKHSAHAPEVVDAELVADPAPPVMLEARVAKAAIKLLHAEMGLKPPVWMRKVRPEVLPAIAMLPGMGWHIILGKGSDGNWVVESPAGRTQVASLPAGASYSTIENTVVGEKKASLRKLFKQVLLQRSHVLFYVGFAAIIANTLALAGSLYSMQVYDRVIPTQGVPTLIVLTTGALVAAVFELVIKMARSAIQDRAMKGIDIELGHRVFQRLLNIRMDQFPPSVGSLSSQVRGYETIRAFVLAAVLYCLIDVPFAILFLLVIVMLAGLQMALVPIGFFVASMLVGLMYRKRIQAHTRSSTMASNKKLGLLVETVEGAESIKATGAGWHQLNRWGMLSRESVEEDVSIRHYSEHASYLAAFLQQSSYVVLVCMGAYIASTGLLTTGSLIACSILSGRVLAPVGALPGLIVQWGNSKISFESLEKVFSLQMDNEGVETPLVPERLLGNIMVPALQFAYKEGTQGLKIENLNIGMGEKVGIIGSIGAGKSTLLKLLGGLYKPVQGTVLLDGLDMQQLSRPWLSEQIGYIPQEIRLLQGSLRDNLTIGLVGITDAAILAACEATGLIRLVSGHAKGLDLQIAEGGAGVSGGQKQLIALTRLLLAKPNMWLLDEPTSAMDEGTEGQALTAIQQAATATQTLLLVTHKPALVALVNRLIVLGPQGILIDGPRDAVLQRLQGRPSTTAPAETVTVNAQEGV</sequence>
<keyword evidence="7 8" id="KW-0472">Membrane</keyword>
<feature type="transmembrane region" description="Helical" evidence="8">
    <location>
        <begin position="224"/>
        <end position="247"/>
    </location>
</feature>
<accession>A0ABW3F9E3</accession>
<evidence type="ECO:0000256" key="2">
    <source>
        <dbReference type="ARBA" id="ARBA00022475"/>
    </source>
</evidence>
<keyword evidence="4" id="KW-0547">Nucleotide-binding</keyword>
<protein>
    <submittedName>
        <fullName evidence="11">ATP-binding cassette domain-containing protein</fullName>
    </submittedName>
</protein>
<dbReference type="SUPFAM" id="SSF52540">
    <property type="entry name" value="P-loop containing nucleoside triphosphate hydrolases"/>
    <property type="match status" value="1"/>
</dbReference>
<evidence type="ECO:0000256" key="4">
    <source>
        <dbReference type="ARBA" id="ARBA00022741"/>
    </source>
</evidence>
<dbReference type="Pfam" id="PF00664">
    <property type="entry name" value="ABC_membrane"/>
    <property type="match status" value="1"/>
</dbReference>
<evidence type="ECO:0000256" key="7">
    <source>
        <dbReference type="ARBA" id="ARBA00023136"/>
    </source>
</evidence>
<dbReference type="RefSeq" id="WP_379057869.1">
    <property type="nucleotide sequence ID" value="NZ_JBHTKB010000002.1"/>
</dbReference>
<dbReference type="Gene3D" id="3.40.50.300">
    <property type="entry name" value="P-loop containing nucleotide triphosphate hydrolases"/>
    <property type="match status" value="1"/>
</dbReference>
<dbReference type="PANTHER" id="PTHR43394:SF1">
    <property type="entry name" value="ATP-BINDING CASSETTE SUB-FAMILY B MEMBER 10, MITOCHONDRIAL"/>
    <property type="match status" value="1"/>
</dbReference>
<comment type="subcellular location">
    <subcellularLocation>
        <location evidence="1">Cell membrane</location>
        <topology evidence="1">Multi-pass membrane protein</topology>
    </subcellularLocation>
</comment>
<dbReference type="InterPro" id="IPR036640">
    <property type="entry name" value="ABC1_TM_sf"/>
</dbReference>
<organism evidence="11 12">
    <name type="scientific">Methylophilus luteus</name>
    <dbReference type="NCBI Taxonomy" id="640108"/>
    <lineage>
        <taxon>Bacteria</taxon>
        <taxon>Pseudomonadati</taxon>
        <taxon>Pseudomonadota</taxon>
        <taxon>Betaproteobacteria</taxon>
        <taxon>Nitrosomonadales</taxon>
        <taxon>Methylophilaceae</taxon>
        <taxon>Methylophilus</taxon>
    </lineage>
</organism>
<evidence type="ECO:0000259" key="10">
    <source>
        <dbReference type="PROSITE" id="PS50929"/>
    </source>
</evidence>
<dbReference type="Proteomes" id="UP001597128">
    <property type="component" value="Unassembled WGS sequence"/>
</dbReference>
<comment type="caution">
    <text evidence="11">The sequence shown here is derived from an EMBL/GenBank/DDBJ whole genome shotgun (WGS) entry which is preliminary data.</text>
</comment>
<feature type="transmembrane region" description="Helical" evidence="8">
    <location>
        <begin position="333"/>
        <end position="359"/>
    </location>
</feature>
<dbReference type="InterPro" id="IPR011527">
    <property type="entry name" value="ABC1_TM_dom"/>
</dbReference>
<dbReference type="GO" id="GO:0005524">
    <property type="term" value="F:ATP binding"/>
    <property type="evidence" value="ECO:0007669"/>
    <property type="project" value="UniProtKB-KW"/>
</dbReference>
<feature type="transmembrane region" description="Helical" evidence="8">
    <location>
        <begin position="365"/>
        <end position="382"/>
    </location>
</feature>
<dbReference type="Pfam" id="PF00005">
    <property type="entry name" value="ABC_tran"/>
    <property type="match status" value="1"/>
</dbReference>
<feature type="domain" description="ABC transporter" evidence="9">
    <location>
        <begin position="541"/>
        <end position="776"/>
    </location>
</feature>
<dbReference type="InterPro" id="IPR003439">
    <property type="entry name" value="ABC_transporter-like_ATP-bd"/>
</dbReference>
<dbReference type="EMBL" id="JBHTKB010000002">
    <property type="protein sequence ID" value="MFD0914263.1"/>
    <property type="molecule type" value="Genomic_DNA"/>
</dbReference>
<dbReference type="PROSITE" id="PS50893">
    <property type="entry name" value="ABC_TRANSPORTER_2"/>
    <property type="match status" value="1"/>
</dbReference>
<dbReference type="InterPro" id="IPR027417">
    <property type="entry name" value="P-loop_NTPase"/>
</dbReference>
<evidence type="ECO:0000256" key="6">
    <source>
        <dbReference type="ARBA" id="ARBA00022989"/>
    </source>
</evidence>
<reference evidence="12" key="1">
    <citation type="journal article" date="2019" name="Int. J. Syst. Evol. Microbiol.">
        <title>The Global Catalogue of Microorganisms (GCM) 10K type strain sequencing project: providing services to taxonomists for standard genome sequencing and annotation.</title>
        <authorList>
            <consortium name="The Broad Institute Genomics Platform"/>
            <consortium name="The Broad Institute Genome Sequencing Center for Infectious Disease"/>
            <person name="Wu L."/>
            <person name="Ma J."/>
        </authorList>
    </citation>
    <scope>NUCLEOTIDE SEQUENCE [LARGE SCALE GENOMIC DNA]</scope>
    <source>
        <strain evidence="12">CCUG 58412</strain>
    </source>
</reference>
<evidence type="ECO:0000313" key="11">
    <source>
        <dbReference type="EMBL" id="MFD0914263.1"/>
    </source>
</evidence>
<evidence type="ECO:0000313" key="12">
    <source>
        <dbReference type="Proteomes" id="UP001597128"/>
    </source>
</evidence>
<evidence type="ECO:0000259" key="9">
    <source>
        <dbReference type="PROSITE" id="PS50893"/>
    </source>
</evidence>
<dbReference type="SUPFAM" id="SSF90123">
    <property type="entry name" value="ABC transporter transmembrane region"/>
    <property type="match status" value="1"/>
</dbReference>
<keyword evidence="5 11" id="KW-0067">ATP-binding</keyword>
<dbReference type="SMART" id="SM00382">
    <property type="entry name" value="AAA"/>
    <property type="match status" value="1"/>
</dbReference>
<evidence type="ECO:0000256" key="1">
    <source>
        <dbReference type="ARBA" id="ARBA00004651"/>
    </source>
</evidence>
<dbReference type="PANTHER" id="PTHR43394">
    <property type="entry name" value="ATP-DEPENDENT PERMEASE MDL1, MITOCHONDRIAL"/>
    <property type="match status" value="1"/>
</dbReference>